<evidence type="ECO:0000256" key="1">
    <source>
        <dbReference type="ARBA" id="ARBA00022801"/>
    </source>
</evidence>
<feature type="transmembrane region" description="Helical" evidence="2">
    <location>
        <begin position="12"/>
        <end position="29"/>
    </location>
</feature>
<keyword evidence="4" id="KW-1185">Reference proteome</keyword>
<evidence type="ECO:0000313" key="4">
    <source>
        <dbReference type="Proteomes" id="UP001551482"/>
    </source>
</evidence>
<keyword evidence="2" id="KW-0472">Membrane</keyword>
<dbReference type="RefSeq" id="WP_358356477.1">
    <property type="nucleotide sequence ID" value="NZ_JBEZFP010000057.1"/>
</dbReference>
<dbReference type="Proteomes" id="UP001551482">
    <property type="component" value="Unassembled WGS sequence"/>
</dbReference>
<comment type="caution">
    <text evidence="3">The sequence shown here is derived from an EMBL/GenBank/DDBJ whole genome shotgun (WGS) entry which is preliminary data.</text>
</comment>
<organism evidence="3 4">
    <name type="scientific">Streptodolium elevatio</name>
    <dbReference type="NCBI Taxonomy" id="3157996"/>
    <lineage>
        <taxon>Bacteria</taxon>
        <taxon>Bacillati</taxon>
        <taxon>Actinomycetota</taxon>
        <taxon>Actinomycetes</taxon>
        <taxon>Kitasatosporales</taxon>
        <taxon>Streptomycetaceae</taxon>
        <taxon>Streptodolium</taxon>
    </lineage>
</organism>
<dbReference type="Pfam" id="PF04203">
    <property type="entry name" value="Sortase"/>
    <property type="match status" value="1"/>
</dbReference>
<keyword evidence="2" id="KW-0812">Transmembrane</keyword>
<sequence>MRTAIRGLGEGFITLGVVILLFVVYQLYWTGVLARQARADELDELHKKMKQTLAAPAAPAAVGTAAPAPPAPGPPPAYEDGKSFAVMYIPRFGSGWKWTVLANTDTDTLKKGLGWYTGSAKAGQDGNFAVAGHRKTYGDPMIDFPDLRVGDKVIVNDTVNWYVYTLDKPVVNGTNNKAVYKTLPDDTGVVAPVPVKGFDKPGKYITLTTCEPEYGSSHRLIVWGHLESVQPLSAGEPAALKGAS</sequence>
<dbReference type="NCBIfam" id="NF033747">
    <property type="entry name" value="class_E_sortase"/>
    <property type="match status" value="1"/>
</dbReference>
<keyword evidence="1" id="KW-0378">Hydrolase</keyword>
<dbReference type="InterPro" id="IPR042003">
    <property type="entry name" value="Sortase_E"/>
</dbReference>
<keyword evidence="2" id="KW-1133">Transmembrane helix</keyword>
<evidence type="ECO:0000256" key="2">
    <source>
        <dbReference type="SAM" id="Phobius"/>
    </source>
</evidence>
<dbReference type="EMBL" id="JBEZFP010000057">
    <property type="protein sequence ID" value="MEU8136167.1"/>
    <property type="molecule type" value="Genomic_DNA"/>
</dbReference>
<dbReference type="InterPro" id="IPR053465">
    <property type="entry name" value="Sortase_Class_E"/>
</dbReference>
<protein>
    <submittedName>
        <fullName evidence="3">Class E sortase</fullName>
    </submittedName>
</protein>
<gene>
    <name evidence="3" type="ORF">AB0C36_21975</name>
</gene>
<accession>A0ABV3DL42</accession>
<name>A0ABV3DL42_9ACTN</name>
<proteinExistence type="predicted"/>
<reference evidence="3 4" key="1">
    <citation type="submission" date="2024-06" db="EMBL/GenBank/DDBJ databases">
        <title>The Natural Products Discovery Center: Release of the First 8490 Sequenced Strains for Exploring Actinobacteria Biosynthetic Diversity.</title>
        <authorList>
            <person name="Kalkreuter E."/>
            <person name="Kautsar S.A."/>
            <person name="Yang D."/>
            <person name="Bader C.D."/>
            <person name="Teijaro C.N."/>
            <person name="Fluegel L."/>
            <person name="Davis C.M."/>
            <person name="Simpson J.R."/>
            <person name="Lauterbach L."/>
            <person name="Steele A.D."/>
            <person name="Gui C."/>
            <person name="Meng S."/>
            <person name="Li G."/>
            <person name="Viehrig K."/>
            <person name="Ye F."/>
            <person name="Su P."/>
            <person name="Kiefer A.F."/>
            <person name="Nichols A."/>
            <person name="Cepeda A.J."/>
            <person name="Yan W."/>
            <person name="Fan B."/>
            <person name="Jiang Y."/>
            <person name="Adhikari A."/>
            <person name="Zheng C.-J."/>
            <person name="Schuster L."/>
            <person name="Cowan T.M."/>
            <person name="Smanski M.J."/>
            <person name="Chevrette M.G."/>
            <person name="De Carvalho L.P.S."/>
            <person name="Shen B."/>
        </authorList>
    </citation>
    <scope>NUCLEOTIDE SEQUENCE [LARGE SCALE GENOMIC DNA]</scope>
    <source>
        <strain evidence="3 4">NPDC048946</strain>
    </source>
</reference>
<evidence type="ECO:0000313" key="3">
    <source>
        <dbReference type="EMBL" id="MEU8136167.1"/>
    </source>
</evidence>
<dbReference type="InterPro" id="IPR023365">
    <property type="entry name" value="Sortase_dom-sf"/>
</dbReference>
<dbReference type="SUPFAM" id="SSF63817">
    <property type="entry name" value="Sortase"/>
    <property type="match status" value="1"/>
</dbReference>
<dbReference type="Gene3D" id="2.40.260.10">
    <property type="entry name" value="Sortase"/>
    <property type="match status" value="1"/>
</dbReference>
<dbReference type="CDD" id="cd05830">
    <property type="entry name" value="Sortase_E"/>
    <property type="match status" value="1"/>
</dbReference>
<dbReference type="InterPro" id="IPR005754">
    <property type="entry name" value="Sortase"/>
</dbReference>